<feature type="domain" description="IBH1-like N-terminal" evidence="3">
    <location>
        <begin position="16"/>
        <end position="86"/>
    </location>
</feature>
<dbReference type="PANTHER" id="PTHR33124">
    <property type="entry name" value="TRANSCRIPTION FACTOR IBH1-LIKE 1"/>
    <property type="match status" value="1"/>
</dbReference>
<dbReference type="Pfam" id="PF26576">
    <property type="entry name" value="IBH1_N"/>
    <property type="match status" value="1"/>
</dbReference>
<evidence type="ECO:0000256" key="1">
    <source>
        <dbReference type="ARBA" id="ARBA00023015"/>
    </source>
</evidence>
<sequence>MNSHQNQRLIPLNLKSLRTRFALRFLKALKKINRQEKIHNNNGSACNVVMMNHHKFHKIKVAADASMAAAVGPKRAWSRAVLSRIRLSWWRRRGLLRRDNIVARKQRRGAVRGVMTQQGQTQELRRLVPGGEQMDMQKLLDETAHYIKCLTTQVSWTKQS</sequence>
<dbReference type="EnsemblPlants" id="AUR62028696-RA">
    <property type="protein sequence ID" value="AUR62028696-RA:cds"/>
    <property type="gene ID" value="AUR62028696"/>
</dbReference>
<dbReference type="InterPro" id="IPR044660">
    <property type="entry name" value="IBH1-like"/>
</dbReference>
<evidence type="ECO:0000259" key="3">
    <source>
        <dbReference type="Pfam" id="PF26576"/>
    </source>
</evidence>
<keyword evidence="2" id="KW-0804">Transcription</keyword>
<dbReference type="AlphaFoldDB" id="A0A803MFV2"/>
<organism evidence="4 5">
    <name type="scientific">Chenopodium quinoa</name>
    <name type="common">Quinoa</name>
    <dbReference type="NCBI Taxonomy" id="63459"/>
    <lineage>
        <taxon>Eukaryota</taxon>
        <taxon>Viridiplantae</taxon>
        <taxon>Streptophyta</taxon>
        <taxon>Embryophyta</taxon>
        <taxon>Tracheophyta</taxon>
        <taxon>Spermatophyta</taxon>
        <taxon>Magnoliopsida</taxon>
        <taxon>eudicotyledons</taxon>
        <taxon>Gunneridae</taxon>
        <taxon>Pentapetalae</taxon>
        <taxon>Caryophyllales</taxon>
        <taxon>Chenopodiaceae</taxon>
        <taxon>Chenopodioideae</taxon>
        <taxon>Atripliceae</taxon>
        <taxon>Chenopodium</taxon>
    </lineage>
</organism>
<keyword evidence="5" id="KW-1185">Reference proteome</keyword>
<dbReference type="GO" id="GO:0006355">
    <property type="term" value="P:regulation of DNA-templated transcription"/>
    <property type="evidence" value="ECO:0007669"/>
    <property type="project" value="InterPro"/>
</dbReference>
<evidence type="ECO:0000313" key="4">
    <source>
        <dbReference type="EnsemblPlants" id="AUR62028696-RA:cds"/>
    </source>
</evidence>
<evidence type="ECO:0000313" key="5">
    <source>
        <dbReference type="Proteomes" id="UP000596660"/>
    </source>
</evidence>
<dbReference type="InterPro" id="IPR059002">
    <property type="entry name" value="IBH1_N"/>
</dbReference>
<evidence type="ECO:0000256" key="2">
    <source>
        <dbReference type="ARBA" id="ARBA00023163"/>
    </source>
</evidence>
<reference evidence="4" key="1">
    <citation type="journal article" date="2017" name="Nature">
        <title>The genome of Chenopodium quinoa.</title>
        <authorList>
            <person name="Jarvis D.E."/>
            <person name="Ho Y.S."/>
            <person name="Lightfoot D.J."/>
            <person name="Schmoeckel S.M."/>
            <person name="Li B."/>
            <person name="Borm T.J.A."/>
            <person name="Ohyanagi H."/>
            <person name="Mineta K."/>
            <person name="Michell C.T."/>
            <person name="Saber N."/>
            <person name="Kharbatia N.M."/>
            <person name="Rupper R.R."/>
            <person name="Sharp A.R."/>
            <person name="Dally N."/>
            <person name="Boughton B.A."/>
            <person name="Woo Y.H."/>
            <person name="Gao G."/>
            <person name="Schijlen E.G.W.M."/>
            <person name="Guo X."/>
            <person name="Momin A.A."/>
            <person name="Negrao S."/>
            <person name="Al-Babili S."/>
            <person name="Gehring C."/>
            <person name="Roessner U."/>
            <person name="Jung C."/>
            <person name="Murphy K."/>
            <person name="Arold S.T."/>
            <person name="Gojobori T."/>
            <person name="van der Linden C.G."/>
            <person name="van Loo E.N."/>
            <person name="Jellen E.N."/>
            <person name="Maughan P.J."/>
            <person name="Tester M."/>
        </authorList>
    </citation>
    <scope>NUCLEOTIDE SEQUENCE [LARGE SCALE GENOMIC DNA]</scope>
    <source>
        <strain evidence="4">cv. PI 614886</strain>
    </source>
</reference>
<keyword evidence="1" id="KW-0805">Transcription regulation</keyword>
<dbReference type="OMA" id="KHMLAFH"/>
<accession>A0A803MFV2</accession>
<proteinExistence type="predicted"/>
<dbReference type="Gramene" id="AUR62028696-RA">
    <property type="protein sequence ID" value="AUR62028696-RA:cds"/>
    <property type="gene ID" value="AUR62028696"/>
</dbReference>
<reference evidence="4" key="2">
    <citation type="submission" date="2021-03" db="UniProtKB">
        <authorList>
            <consortium name="EnsemblPlants"/>
        </authorList>
    </citation>
    <scope>IDENTIFICATION</scope>
</reference>
<dbReference type="PANTHER" id="PTHR33124:SF40">
    <property type="entry name" value="TRANSCRIPTION FACTOR IBH1"/>
    <property type="match status" value="1"/>
</dbReference>
<protein>
    <recommendedName>
        <fullName evidence="3">IBH1-like N-terminal domain-containing protein</fullName>
    </recommendedName>
</protein>
<dbReference type="Proteomes" id="UP000596660">
    <property type="component" value="Unplaced"/>
</dbReference>
<name>A0A803MFV2_CHEQI</name>